<reference evidence="1 2" key="1">
    <citation type="submission" date="2015-03" db="EMBL/GenBank/DDBJ databases">
        <title>Genomic characterization of Dehalococcoides mccartyi strain 11a5, an unusal plasmid-containing chloroethene dechlorinator.</title>
        <authorList>
            <person name="Zhao S."/>
            <person name="Ding C."/>
            <person name="He J."/>
        </authorList>
    </citation>
    <scope>NUCLEOTIDE SEQUENCE [LARGE SCALE GENOMIC DNA]</scope>
    <source>
        <strain evidence="1 2">11a5</strain>
    </source>
</reference>
<gene>
    <name evidence="1" type="ORF">Dm11a5_0832</name>
</gene>
<dbReference type="EMBL" id="CP011127">
    <property type="protein sequence ID" value="AMU86658.1"/>
    <property type="molecule type" value="Genomic_DNA"/>
</dbReference>
<dbReference type="PATRIC" id="fig|61435.8.peg.830"/>
<dbReference type="Proteomes" id="UP000076394">
    <property type="component" value="Chromosome"/>
</dbReference>
<accession>A0A142VA45</accession>
<evidence type="ECO:0000313" key="1">
    <source>
        <dbReference type="EMBL" id="AMU86658.1"/>
    </source>
</evidence>
<protein>
    <submittedName>
        <fullName evidence="1">Uncharacterized protein</fullName>
    </submittedName>
</protein>
<organism evidence="1 2">
    <name type="scientific">Dehalococcoides mccartyi</name>
    <dbReference type="NCBI Taxonomy" id="61435"/>
    <lineage>
        <taxon>Bacteria</taxon>
        <taxon>Bacillati</taxon>
        <taxon>Chloroflexota</taxon>
        <taxon>Dehalococcoidia</taxon>
        <taxon>Dehalococcoidales</taxon>
        <taxon>Dehalococcoidaceae</taxon>
        <taxon>Dehalococcoides</taxon>
    </lineage>
</organism>
<dbReference type="RefSeq" id="WP_015407783.1">
    <property type="nucleotide sequence ID" value="NZ_CP011127.1"/>
</dbReference>
<dbReference type="AlphaFoldDB" id="A0A142VA45"/>
<proteinExistence type="predicted"/>
<name>A0A142VA45_9CHLR</name>
<evidence type="ECO:0000313" key="2">
    <source>
        <dbReference type="Proteomes" id="UP000076394"/>
    </source>
</evidence>
<sequence>MGKIDYSILDHKMYFELKSNHYGKGPYHFKNSVLSCNAGLAISNRYPRGYKEIIVDLTQTHNTGMLWAAHFIPWKRLWMPGTDNSEIGICSRCFKKLEDYVWAELNVSEEKLMRLLGENERLLNEAITSWPN</sequence>